<evidence type="ECO:0000256" key="12">
    <source>
        <dbReference type="ARBA" id="ARBA00022989"/>
    </source>
</evidence>
<keyword evidence="9" id="KW-0282">Flagellum</keyword>
<feature type="region of interest" description="Disordered" evidence="22">
    <location>
        <begin position="1"/>
        <end position="298"/>
    </location>
</feature>
<feature type="compositionally biased region" description="Basic and acidic residues" evidence="22">
    <location>
        <begin position="129"/>
        <end position="141"/>
    </location>
</feature>
<keyword evidence="11" id="KW-0851">Voltage-gated channel</keyword>
<dbReference type="PANTHER" id="PTHR47193">
    <property type="entry name" value="CATION CHANNEL SPERM-ASSOCIATED PROTEIN 1"/>
    <property type="match status" value="1"/>
</dbReference>
<feature type="transmembrane region" description="Helical" evidence="23">
    <location>
        <begin position="430"/>
        <end position="456"/>
    </location>
</feature>
<dbReference type="GO" id="GO:0005227">
    <property type="term" value="F:calcium-activated cation channel activity"/>
    <property type="evidence" value="ECO:0007669"/>
    <property type="project" value="InterPro"/>
</dbReference>
<feature type="compositionally biased region" description="Basic residues" evidence="22">
    <location>
        <begin position="249"/>
        <end position="263"/>
    </location>
</feature>
<dbReference type="InterPro" id="IPR028746">
    <property type="entry name" value="CatSper1"/>
</dbReference>
<keyword evidence="8" id="KW-0106">Calcium</keyword>
<evidence type="ECO:0000256" key="4">
    <source>
        <dbReference type="ARBA" id="ARBA00022568"/>
    </source>
</evidence>
<evidence type="ECO:0000256" key="7">
    <source>
        <dbReference type="ARBA" id="ARBA00022782"/>
    </source>
</evidence>
<reference evidence="25" key="2">
    <citation type="submission" date="2025-09" db="UniProtKB">
        <authorList>
            <consortium name="Ensembl"/>
        </authorList>
    </citation>
    <scope>IDENTIFICATION</scope>
</reference>
<evidence type="ECO:0000256" key="3">
    <source>
        <dbReference type="ARBA" id="ARBA00022475"/>
    </source>
</evidence>
<keyword evidence="6 23" id="KW-0812">Transmembrane</keyword>
<sequence length="803" mass="91504">MAQKEADTNNLDVLSHPCSPTPHHRSSHSGVHHHHESHHHSGSPHHSESHHHGGSPHHGESHHLGGSHHHRESNHLGESHHLNESHHHSMSHHHGTSHHSGRSHHHGTSHHPGGSHHHGISHHHGGSHHVGEFQDFHDNASSHHSFCSHRSHHHGGAHHYGGTHHFTSLALTPHGTDLSHHSNGEGHFDGEYHHASRGHHDRPHHHGGPQHHSEPYHDSGAYHHRGAYHHSEPYHQSGSYQYDESYHHGGPHHHRRSHHHGGFYHHGEVSRHSRIHSQGEPYHHKDSYTYGGSHHDSEAYYHGRHRHHEARHHRGPLYHGETLSHPSYEGSYHDHIPHYYDEYHQSHRSEHHGHHGKHHHAQRSHKKLHTVDLFYRLWEKLSYLIQGLRRMLRNLTESLAFEAFIFLTVCLNTIMLVAQTFAEVEVRGEWYFMAFDSIFLCIYVVEAVLKIIALGLKYFSDSWNNLDFFIMIMAMLDFLLLQFNSFTFVYHQSVFRIFKVFKSLRALRAIRVLRRLSILTSLQEVTGTLARSLPSITAILILMFTCLFLFSVVLRALFRLSDPKRFQSIFTTIFTLFTLLTLDDWSSIYLDSRAQGAWHIIPILMIYIIIQYFIFLNLVIAVLVDNFQMALLKGLEKVKQERAARIHEKLLDDSLTELSKSGAAQAPLCPTLPLRQQELLFHFLQLVEGVEHHQQKFRSQGSVIDEIVDTAFEVSQAAPEERGQSGGTPEGQAREACAQSAPNSHMGMCGGRQRPVPAQSPSLPTPRLEKKTSGSDPWMETVLGCRFQPLASCLRGGGGEVGG</sequence>
<protein>
    <recommendedName>
        <fullName evidence="21">Cation channel sperm-associated protein 1</fullName>
    </recommendedName>
</protein>
<gene>
    <name evidence="25" type="primary">CATSPER1</name>
</gene>
<comment type="similarity">
    <text evidence="20">Belongs to the cation channel sperm-associated (TC 1.A.1.19) family.</text>
</comment>
<feature type="compositionally biased region" description="Basic residues" evidence="22">
    <location>
        <begin position="88"/>
        <end position="127"/>
    </location>
</feature>
<keyword evidence="10" id="KW-0744">Spermatogenesis</keyword>
<keyword evidence="16" id="KW-0966">Cell projection</keyword>
<evidence type="ECO:0000256" key="19">
    <source>
        <dbReference type="ARBA" id="ARBA00060429"/>
    </source>
</evidence>
<keyword evidence="12 23" id="KW-1133">Transmembrane helix</keyword>
<feature type="region of interest" description="Disordered" evidence="22">
    <location>
        <begin position="715"/>
        <end position="777"/>
    </location>
</feature>
<dbReference type="GO" id="GO:0007283">
    <property type="term" value="P:spermatogenesis"/>
    <property type="evidence" value="ECO:0007669"/>
    <property type="project" value="UniProtKB-KW"/>
</dbReference>
<keyword evidence="3" id="KW-1003">Cell membrane</keyword>
<evidence type="ECO:0000256" key="14">
    <source>
        <dbReference type="ARBA" id="ARBA00023069"/>
    </source>
</evidence>
<feature type="transmembrane region" description="Helical" evidence="23">
    <location>
        <begin position="536"/>
        <end position="557"/>
    </location>
</feature>
<evidence type="ECO:0000256" key="9">
    <source>
        <dbReference type="ARBA" id="ARBA00022846"/>
    </source>
</evidence>
<evidence type="ECO:0000313" key="26">
    <source>
        <dbReference type="Proteomes" id="UP000694391"/>
    </source>
</evidence>
<dbReference type="AlphaFoldDB" id="A0A8C0KR78"/>
<comment type="subcellular location">
    <subcellularLocation>
        <location evidence="19">Cell projection</location>
        <location evidence="19">Cilium</location>
        <location evidence="19">Flagellum membrane</location>
        <topology evidence="19">Multi-pass membrane protein</topology>
    </subcellularLocation>
</comment>
<reference evidence="25" key="1">
    <citation type="submission" date="2025-08" db="UniProtKB">
        <authorList>
            <consortium name="Ensembl"/>
        </authorList>
    </citation>
    <scope>IDENTIFICATION</scope>
</reference>
<evidence type="ECO:0000256" key="17">
    <source>
        <dbReference type="ARBA" id="ARBA00023303"/>
    </source>
</evidence>
<dbReference type="FunFam" id="1.20.120.350:FF:000078">
    <property type="entry name" value="Cation channel sperm associated 1"/>
    <property type="match status" value="1"/>
</dbReference>
<keyword evidence="14" id="KW-0969">Cilium</keyword>
<evidence type="ECO:0000256" key="20">
    <source>
        <dbReference type="ARBA" id="ARBA00061150"/>
    </source>
</evidence>
<dbReference type="GO" id="GO:0036126">
    <property type="term" value="C:sperm flagellum"/>
    <property type="evidence" value="ECO:0007669"/>
    <property type="project" value="UniProtKB-ARBA"/>
</dbReference>
<feature type="compositionally biased region" description="Basic residues" evidence="22">
    <location>
        <begin position="195"/>
        <end position="209"/>
    </location>
</feature>
<feature type="transmembrane region" description="Helical" evidence="23">
    <location>
        <begin position="569"/>
        <end position="588"/>
    </location>
</feature>
<dbReference type="GO" id="GO:0030317">
    <property type="term" value="P:flagellated sperm motility"/>
    <property type="evidence" value="ECO:0007669"/>
    <property type="project" value="InterPro"/>
</dbReference>
<keyword evidence="7" id="KW-0221">Differentiation</keyword>
<feature type="compositionally biased region" description="Basic and acidic residues" evidence="22">
    <location>
        <begin position="177"/>
        <end position="194"/>
    </location>
</feature>
<feature type="compositionally biased region" description="Basic and acidic residues" evidence="22">
    <location>
        <begin position="45"/>
        <end position="63"/>
    </location>
</feature>
<evidence type="ECO:0000256" key="5">
    <source>
        <dbReference type="ARBA" id="ARBA00022673"/>
    </source>
</evidence>
<dbReference type="Gene3D" id="1.10.287.70">
    <property type="match status" value="1"/>
</dbReference>
<dbReference type="Gene3D" id="1.20.120.350">
    <property type="entry name" value="Voltage-gated potassium channels. Chain C"/>
    <property type="match status" value="1"/>
</dbReference>
<feature type="domain" description="Ion transport" evidence="24">
    <location>
        <begin position="400"/>
        <end position="629"/>
    </location>
</feature>
<feature type="transmembrane region" description="Helical" evidence="23">
    <location>
        <begin position="399"/>
        <end position="418"/>
    </location>
</feature>
<dbReference type="Pfam" id="PF00520">
    <property type="entry name" value="Ion_trans"/>
    <property type="match status" value="1"/>
</dbReference>
<evidence type="ECO:0000256" key="18">
    <source>
        <dbReference type="ARBA" id="ARBA00036634"/>
    </source>
</evidence>
<organism evidence="25 26">
    <name type="scientific">Canis lupus dingo</name>
    <name type="common">dingo</name>
    <dbReference type="NCBI Taxonomy" id="286419"/>
    <lineage>
        <taxon>Eukaryota</taxon>
        <taxon>Metazoa</taxon>
        <taxon>Chordata</taxon>
        <taxon>Craniata</taxon>
        <taxon>Vertebrata</taxon>
        <taxon>Euteleostomi</taxon>
        <taxon>Mammalia</taxon>
        <taxon>Eutheria</taxon>
        <taxon>Laurasiatheria</taxon>
        <taxon>Carnivora</taxon>
        <taxon>Caniformia</taxon>
        <taxon>Canidae</taxon>
        <taxon>Canis</taxon>
    </lineage>
</organism>
<evidence type="ECO:0000256" key="11">
    <source>
        <dbReference type="ARBA" id="ARBA00022882"/>
    </source>
</evidence>
<feature type="compositionally biased region" description="Basic residues" evidence="22">
    <location>
        <begin position="146"/>
        <end position="157"/>
    </location>
</feature>
<evidence type="ECO:0000256" key="2">
    <source>
        <dbReference type="ARBA" id="ARBA00022473"/>
    </source>
</evidence>
<evidence type="ECO:0000256" key="10">
    <source>
        <dbReference type="ARBA" id="ARBA00022871"/>
    </source>
</evidence>
<evidence type="ECO:0000259" key="24">
    <source>
        <dbReference type="Pfam" id="PF00520"/>
    </source>
</evidence>
<keyword evidence="13" id="KW-0406">Ion transport</keyword>
<comment type="catalytic activity">
    <reaction evidence="18">
        <text>Ca(2+)(in) = Ca(2+)(out)</text>
        <dbReference type="Rhea" id="RHEA:29671"/>
        <dbReference type="ChEBI" id="CHEBI:29108"/>
    </reaction>
</comment>
<dbReference type="FunFam" id="1.10.287.70:FF:000140">
    <property type="entry name" value="cation channel sperm-associated protein 1"/>
    <property type="match status" value="1"/>
</dbReference>
<feature type="compositionally biased region" description="Basic and acidic residues" evidence="22">
    <location>
        <begin position="73"/>
        <end position="87"/>
    </location>
</feature>
<dbReference type="SUPFAM" id="SSF81324">
    <property type="entry name" value="Voltage-gated potassium channels"/>
    <property type="match status" value="1"/>
</dbReference>
<dbReference type="GeneTree" id="ENSGT00940000162437"/>
<proteinExistence type="inferred from homology"/>
<evidence type="ECO:0000256" key="21">
    <source>
        <dbReference type="ARBA" id="ARBA00070014"/>
    </source>
</evidence>
<dbReference type="InterPro" id="IPR027359">
    <property type="entry name" value="Volt_channel_dom_sf"/>
</dbReference>
<evidence type="ECO:0000256" key="15">
    <source>
        <dbReference type="ARBA" id="ARBA00023136"/>
    </source>
</evidence>
<dbReference type="PANTHER" id="PTHR47193:SF1">
    <property type="entry name" value="CATION CHANNEL SPERM-ASSOCIATED PROTEIN 1"/>
    <property type="match status" value="1"/>
</dbReference>
<feature type="transmembrane region" description="Helical" evidence="23">
    <location>
        <begin position="600"/>
        <end position="624"/>
    </location>
</feature>
<keyword evidence="4" id="KW-0109">Calcium transport</keyword>
<keyword evidence="1" id="KW-0813">Transport</keyword>
<evidence type="ECO:0000313" key="25">
    <source>
        <dbReference type="Ensembl" id="ENSCAFP00020019323.1"/>
    </source>
</evidence>
<accession>A0A8C0KR78</accession>
<feature type="transmembrane region" description="Helical" evidence="23">
    <location>
        <begin position="468"/>
        <end position="491"/>
    </location>
</feature>
<keyword evidence="5" id="KW-0107">Calcium channel</keyword>
<feature type="compositionally biased region" description="Basic residues" evidence="22">
    <location>
        <begin position="22"/>
        <end position="44"/>
    </location>
</feature>
<dbReference type="GO" id="GO:0005245">
    <property type="term" value="F:voltage-gated calcium channel activity"/>
    <property type="evidence" value="ECO:0007669"/>
    <property type="project" value="UniProtKB-ARBA"/>
</dbReference>
<evidence type="ECO:0000256" key="22">
    <source>
        <dbReference type="SAM" id="MobiDB-lite"/>
    </source>
</evidence>
<dbReference type="GO" id="GO:0060296">
    <property type="term" value="P:regulation of cilium beat frequency involved in ciliary motility"/>
    <property type="evidence" value="ECO:0007669"/>
    <property type="project" value="TreeGrafter"/>
</dbReference>
<dbReference type="InterPro" id="IPR005821">
    <property type="entry name" value="Ion_trans_dom"/>
</dbReference>
<evidence type="ECO:0000256" key="13">
    <source>
        <dbReference type="ARBA" id="ARBA00023065"/>
    </source>
</evidence>
<feature type="compositionally biased region" description="Basic and acidic residues" evidence="22">
    <location>
        <begin position="211"/>
        <end position="221"/>
    </location>
</feature>
<keyword evidence="26" id="KW-1185">Reference proteome</keyword>
<evidence type="ECO:0000256" key="6">
    <source>
        <dbReference type="ARBA" id="ARBA00022692"/>
    </source>
</evidence>
<keyword evidence="17" id="KW-0407">Ion channel</keyword>
<dbReference type="GO" id="GO:0030154">
    <property type="term" value="P:cell differentiation"/>
    <property type="evidence" value="ECO:0007669"/>
    <property type="project" value="UniProtKB-KW"/>
</dbReference>
<evidence type="ECO:0000256" key="1">
    <source>
        <dbReference type="ARBA" id="ARBA00022448"/>
    </source>
</evidence>
<dbReference type="Ensembl" id="ENSCAFT00020022371.1">
    <property type="protein sequence ID" value="ENSCAFP00020019323.1"/>
    <property type="gene ID" value="ENSCAFG00020015366.1"/>
</dbReference>
<name>A0A8C0KR78_CANLU</name>
<dbReference type="GO" id="GO:0036128">
    <property type="term" value="C:CatSper complex"/>
    <property type="evidence" value="ECO:0007669"/>
    <property type="project" value="InterPro"/>
</dbReference>
<feature type="compositionally biased region" description="Basic and acidic residues" evidence="22">
    <location>
        <begin position="281"/>
        <end position="298"/>
    </location>
</feature>
<evidence type="ECO:0000256" key="8">
    <source>
        <dbReference type="ARBA" id="ARBA00022837"/>
    </source>
</evidence>
<dbReference type="Proteomes" id="UP000694391">
    <property type="component" value="Unplaced"/>
</dbReference>
<keyword evidence="15 23" id="KW-0472">Membrane</keyword>
<evidence type="ECO:0000256" key="23">
    <source>
        <dbReference type="SAM" id="Phobius"/>
    </source>
</evidence>
<keyword evidence="2" id="KW-0217">Developmental protein</keyword>
<evidence type="ECO:0000256" key="16">
    <source>
        <dbReference type="ARBA" id="ARBA00023273"/>
    </source>
</evidence>